<evidence type="ECO:0000256" key="7">
    <source>
        <dbReference type="RuleBase" id="RU362048"/>
    </source>
</evidence>
<organism evidence="8 9">
    <name type="scientific">Candidatus Methanofastidiosum methylothiophilum</name>
    <dbReference type="NCBI Taxonomy" id="1705564"/>
    <lineage>
        <taxon>Archaea</taxon>
        <taxon>Methanobacteriati</taxon>
        <taxon>Methanobacteriota</taxon>
        <taxon>Stenosarchaea group</taxon>
        <taxon>Candidatus Methanofastidiosia</taxon>
        <taxon>Candidatus Methanofastidiosales</taxon>
        <taxon>Candidatus Methanofastidiosaceae</taxon>
        <taxon>Candidatus Methanofastidiosum</taxon>
    </lineage>
</organism>
<sequence length="195" mass="21058">MLGTLVQLIILFLVVIDPFASFFVFYATSSSMVPKERQKTGILAIFIAVVLCFFVLILGQRLLELFSTTLDEFRIAGGIVLTILGIKMVLGEPLITAHEKKEDSARALASIIATPLITGPATIFTIIIASNDYGKLLTGVAVGIVLLMTVLLFLLSNKVKKVLGDTATQVTTTILGLVTLSWGVKFIILGIKNIF</sequence>
<evidence type="ECO:0000256" key="4">
    <source>
        <dbReference type="ARBA" id="ARBA00022692"/>
    </source>
</evidence>
<comment type="similarity">
    <text evidence="2 7">Belongs to the UPF0056 (MarC) family.</text>
</comment>
<feature type="transmembrane region" description="Helical" evidence="7">
    <location>
        <begin position="75"/>
        <end position="95"/>
    </location>
</feature>
<keyword evidence="5 7" id="KW-1133">Transmembrane helix</keyword>
<evidence type="ECO:0000256" key="2">
    <source>
        <dbReference type="ARBA" id="ARBA00009784"/>
    </source>
</evidence>
<keyword evidence="6 7" id="KW-0472">Membrane</keyword>
<dbReference type="GO" id="GO:0005886">
    <property type="term" value="C:plasma membrane"/>
    <property type="evidence" value="ECO:0007669"/>
    <property type="project" value="UniProtKB-SubCell"/>
</dbReference>
<proteinExistence type="inferred from homology"/>
<dbReference type="EMBL" id="LNGD01000022">
    <property type="protein sequence ID" value="KYC52891.1"/>
    <property type="molecule type" value="Genomic_DNA"/>
</dbReference>
<feature type="transmembrane region" description="Helical" evidence="7">
    <location>
        <begin position="107"/>
        <end position="130"/>
    </location>
</feature>
<evidence type="ECO:0000256" key="6">
    <source>
        <dbReference type="ARBA" id="ARBA00023136"/>
    </source>
</evidence>
<keyword evidence="4 7" id="KW-0812">Transmembrane</keyword>
<dbReference type="Pfam" id="PF01914">
    <property type="entry name" value="MarC"/>
    <property type="match status" value="1"/>
</dbReference>
<name>A0A150J6R7_9EURY</name>
<evidence type="ECO:0000313" key="9">
    <source>
        <dbReference type="Proteomes" id="UP000075578"/>
    </source>
</evidence>
<gene>
    <name evidence="8" type="ORF">AMQ74_00593</name>
</gene>
<dbReference type="PANTHER" id="PTHR33508">
    <property type="entry name" value="UPF0056 MEMBRANE PROTEIN YHCE"/>
    <property type="match status" value="1"/>
</dbReference>
<feature type="transmembrane region" description="Helical" evidence="7">
    <location>
        <begin position="6"/>
        <end position="28"/>
    </location>
</feature>
<dbReference type="InterPro" id="IPR002771">
    <property type="entry name" value="Multi_antbiot-R_MarC"/>
</dbReference>
<feature type="transmembrane region" description="Helical" evidence="7">
    <location>
        <begin position="136"/>
        <end position="155"/>
    </location>
</feature>
<dbReference type="Proteomes" id="UP000075578">
    <property type="component" value="Unassembled WGS sequence"/>
</dbReference>
<dbReference type="PANTHER" id="PTHR33508:SF1">
    <property type="entry name" value="UPF0056 MEMBRANE PROTEIN YHCE"/>
    <property type="match status" value="1"/>
</dbReference>
<evidence type="ECO:0000256" key="5">
    <source>
        <dbReference type="ARBA" id="ARBA00022989"/>
    </source>
</evidence>
<evidence type="ECO:0000256" key="3">
    <source>
        <dbReference type="ARBA" id="ARBA00022475"/>
    </source>
</evidence>
<evidence type="ECO:0000256" key="1">
    <source>
        <dbReference type="ARBA" id="ARBA00004651"/>
    </source>
</evidence>
<feature type="transmembrane region" description="Helical" evidence="7">
    <location>
        <begin position="167"/>
        <end position="191"/>
    </location>
</feature>
<accession>A0A150J6R7</accession>
<keyword evidence="3" id="KW-1003">Cell membrane</keyword>
<comment type="caution">
    <text evidence="8">The sequence shown here is derived from an EMBL/GenBank/DDBJ whole genome shotgun (WGS) entry which is preliminary data.</text>
</comment>
<feature type="transmembrane region" description="Helical" evidence="7">
    <location>
        <begin position="40"/>
        <end position="63"/>
    </location>
</feature>
<reference evidence="8 9" key="1">
    <citation type="journal article" date="2016" name="ISME J.">
        <title>Chasing the elusive Euryarchaeota class WSA2: genomes reveal a uniquely fastidious methyl-reducing methanogen.</title>
        <authorList>
            <person name="Nobu M.K."/>
            <person name="Narihiro T."/>
            <person name="Kuroda K."/>
            <person name="Mei R."/>
            <person name="Liu W.T."/>
        </authorList>
    </citation>
    <scope>NUCLEOTIDE SEQUENCE [LARGE SCALE GENOMIC DNA]</scope>
    <source>
        <strain evidence="8">U1lsi0528_Bin089</strain>
    </source>
</reference>
<evidence type="ECO:0000313" key="8">
    <source>
        <dbReference type="EMBL" id="KYC52891.1"/>
    </source>
</evidence>
<dbReference type="AlphaFoldDB" id="A0A150J6R7"/>
<comment type="subcellular location">
    <subcellularLocation>
        <location evidence="1 7">Cell membrane</location>
        <topology evidence="1 7">Multi-pass membrane protein</topology>
    </subcellularLocation>
</comment>
<protein>
    <recommendedName>
        <fullName evidence="7">UPF0056 membrane protein</fullName>
    </recommendedName>
</protein>